<evidence type="ECO:0000256" key="11">
    <source>
        <dbReference type="ARBA" id="ARBA00082324"/>
    </source>
</evidence>
<evidence type="ECO:0000259" key="13">
    <source>
        <dbReference type="Pfam" id="PF01743"/>
    </source>
</evidence>
<sequence length="549" mass="63885">MFRILRNISTNKVALTQLKKFDFKAPKMCIDQKPVVQLNSVEQKVCQLLIDFTNDYNSEQKPTEPLELRITGGWVRDKLLGSESHDLDIAINIMSGENFATKLNDFLQIHYDRYNLKPHSIHKIDKNPEKSKHLETATTKLFDVEVDFVNLRSEEYTENSRIPTVEFGTPEQDALRRDATLNALFYNISKKEVEDFTGRGIEDLSAGILRTPLPPRKTFLDDPLRVLRLIRFASRFNFQIEDSVKNAMSDKDINKAFYTKISRERIGVEMEKIFDGKTPLIGLSLIQETCIDNVIFHWHNDQSIIDYNEESNPQQFALINEIYDKNILNDHLWKVISIVKDRELLSLQLPTLFDKLDNDQSFKRMYLLSSILLPFQNLMIIWNPKKKMNNTIPVTESIVKDGLKMSKNEAVVVSQIVNGIESYYELVYKFKNDRVSLKRSDIGNFLRDFKGNWEIAHYVSLLNQLLANNEAAMNDYSHFWNFIFEEKLDVCHTLRPMIDGKKMAKILDLKPGPWLGKLNEYSVTWQLDNPEGSEEELLDHLREILPTLL</sequence>
<evidence type="ECO:0000256" key="12">
    <source>
        <dbReference type="RuleBase" id="RU003953"/>
    </source>
</evidence>
<dbReference type="GO" id="GO:0003723">
    <property type="term" value="F:RNA binding"/>
    <property type="evidence" value="ECO:0007669"/>
    <property type="project" value="UniProtKB-KW"/>
</dbReference>
<evidence type="ECO:0000256" key="1">
    <source>
        <dbReference type="ARBA" id="ARBA00007265"/>
    </source>
</evidence>
<feature type="domain" description="Poly A polymerase head" evidence="13">
    <location>
        <begin position="68"/>
        <end position="210"/>
    </location>
</feature>
<dbReference type="GeneID" id="5542750"/>
<evidence type="ECO:0000256" key="8">
    <source>
        <dbReference type="ARBA" id="ARBA00076038"/>
    </source>
</evidence>
<dbReference type="FunFam" id="3.30.460.10:FF:000019">
    <property type="entry name" value="tRNA nucleotidyltransferase cca2"/>
    <property type="match status" value="1"/>
</dbReference>
<comment type="similarity">
    <text evidence="1 12">Belongs to the tRNA nucleotidyltransferase/poly(A) polymerase family.</text>
</comment>
<dbReference type="AlphaFoldDB" id="A7TSN1"/>
<dbReference type="GO" id="GO:0052927">
    <property type="term" value="F:CC tRNA cytidylyltransferase activity"/>
    <property type="evidence" value="ECO:0007669"/>
    <property type="project" value="EnsemblFungi"/>
</dbReference>
<dbReference type="SUPFAM" id="SSF81301">
    <property type="entry name" value="Nucleotidyltransferase"/>
    <property type="match status" value="1"/>
</dbReference>
<reference evidence="14 15" key="1">
    <citation type="journal article" date="2007" name="Proc. Natl. Acad. Sci. U.S.A.">
        <title>Independent sorting-out of thousands of duplicated gene pairs in two yeast species descended from a whole-genome duplication.</title>
        <authorList>
            <person name="Scannell D.R."/>
            <person name="Frank A.C."/>
            <person name="Conant G.C."/>
            <person name="Byrne K.P."/>
            <person name="Woolfit M."/>
            <person name="Wolfe K.H."/>
        </authorList>
    </citation>
    <scope>NUCLEOTIDE SEQUENCE [LARGE SCALE GENOMIC DNA]</scope>
    <source>
        <strain evidence="15">ATCC 22028 / DSM 70294 / BCRC 21397 / CBS 2163 / NBRC 10782 / NRRL Y-8283 / UCD 57-17</strain>
    </source>
</reference>
<comment type="catalytic activity">
    <reaction evidence="4">
        <text>a tRNA precursor + 2 CTP + ATP = a tRNA with a 3' CCA end + 3 diphosphate</text>
        <dbReference type="Rhea" id="RHEA:14433"/>
        <dbReference type="Rhea" id="RHEA-COMP:10465"/>
        <dbReference type="Rhea" id="RHEA-COMP:10468"/>
        <dbReference type="ChEBI" id="CHEBI:30616"/>
        <dbReference type="ChEBI" id="CHEBI:33019"/>
        <dbReference type="ChEBI" id="CHEBI:37563"/>
        <dbReference type="ChEBI" id="CHEBI:74896"/>
        <dbReference type="ChEBI" id="CHEBI:83071"/>
        <dbReference type="EC" id="2.7.7.72"/>
    </reaction>
</comment>
<evidence type="ECO:0000313" key="14">
    <source>
        <dbReference type="EMBL" id="EDO14725.1"/>
    </source>
</evidence>
<dbReference type="HOGENOM" id="CLU_019592_2_1_1"/>
<organism evidence="15">
    <name type="scientific">Vanderwaltozyma polyspora (strain ATCC 22028 / DSM 70294 / BCRC 21397 / CBS 2163 / NBRC 10782 / NRRL Y-8283 / UCD 57-17)</name>
    <name type="common">Kluyveromyces polysporus</name>
    <dbReference type="NCBI Taxonomy" id="436907"/>
    <lineage>
        <taxon>Eukaryota</taxon>
        <taxon>Fungi</taxon>
        <taxon>Dikarya</taxon>
        <taxon>Ascomycota</taxon>
        <taxon>Saccharomycotina</taxon>
        <taxon>Saccharomycetes</taxon>
        <taxon>Saccharomycetales</taxon>
        <taxon>Saccharomycetaceae</taxon>
        <taxon>Vanderwaltozyma</taxon>
    </lineage>
</organism>
<dbReference type="KEGG" id="vpo:Kpol_1075p3"/>
<dbReference type="CDD" id="cd05398">
    <property type="entry name" value="NT_ClassII-CCAase"/>
    <property type="match status" value="1"/>
</dbReference>
<dbReference type="EC" id="2.7.7.72" evidence="6"/>
<dbReference type="Proteomes" id="UP000000267">
    <property type="component" value="Unassembled WGS sequence"/>
</dbReference>
<dbReference type="OMA" id="WQKFLDH"/>
<keyword evidence="2 12" id="KW-0808">Transferase</keyword>
<dbReference type="GO" id="GO:0005759">
    <property type="term" value="C:mitochondrial matrix"/>
    <property type="evidence" value="ECO:0007669"/>
    <property type="project" value="EnsemblFungi"/>
</dbReference>
<dbReference type="eggNOG" id="KOG2159">
    <property type="taxonomic scope" value="Eukaryota"/>
</dbReference>
<dbReference type="GO" id="GO:0052929">
    <property type="term" value="F:ATP:3'-cytidine-cytidine-tRNA adenylyltransferase activity"/>
    <property type="evidence" value="ECO:0007669"/>
    <property type="project" value="EnsemblFungi"/>
</dbReference>
<keyword evidence="3 12" id="KW-0694">RNA-binding</keyword>
<proteinExistence type="inferred from homology"/>
<dbReference type="PANTHER" id="PTHR13734">
    <property type="entry name" value="TRNA-NUCLEOTIDYLTRANSFERASE"/>
    <property type="match status" value="1"/>
</dbReference>
<dbReference type="EMBL" id="DS480517">
    <property type="protein sequence ID" value="EDO14725.1"/>
    <property type="molecule type" value="Genomic_DNA"/>
</dbReference>
<evidence type="ECO:0000256" key="9">
    <source>
        <dbReference type="ARBA" id="ARBA00077436"/>
    </source>
</evidence>
<gene>
    <name evidence="14" type="ORF">Kpol_1075p3</name>
</gene>
<keyword evidence="15" id="KW-1185">Reference proteome</keyword>
<evidence type="ECO:0000256" key="7">
    <source>
        <dbReference type="ARBA" id="ARBA00072969"/>
    </source>
</evidence>
<evidence type="ECO:0000313" key="15">
    <source>
        <dbReference type="Proteomes" id="UP000000267"/>
    </source>
</evidence>
<dbReference type="GO" id="GO:0004810">
    <property type="term" value="F:CCA tRNA nucleotidyltransferase activity"/>
    <property type="evidence" value="ECO:0007669"/>
    <property type="project" value="UniProtKB-EC"/>
</dbReference>
<protein>
    <recommendedName>
        <fullName evidence="7">CCA tRNA nucleotidyltransferase, mitochondrial</fullName>
        <ecNumber evidence="6">2.7.7.72</ecNumber>
    </recommendedName>
    <alternativeName>
        <fullName evidence="9">CCA-adding enzyme</fullName>
    </alternativeName>
    <alternativeName>
        <fullName evidence="8">tRNA CCA-pyrophosphorylase</fullName>
    </alternativeName>
    <alternativeName>
        <fullName evidence="10">tRNA adenylyltransferase</fullName>
    </alternativeName>
    <alternativeName>
        <fullName evidence="11">tRNA nucleotidyltransferase</fullName>
    </alternativeName>
</protein>
<dbReference type="Gene3D" id="3.30.460.10">
    <property type="entry name" value="Beta Polymerase, domain 2"/>
    <property type="match status" value="1"/>
</dbReference>
<evidence type="ECO:0000256" key="4">
    <source>
        <dbReference type="ARBA" id="ARBA00050431"/>
    </source>
</evidence>
<name>A7TSN1_VANPO</name>
<dbReference type="Gene3D" id="1.10.3090.10">
    <property type="entry name" value="cca-adding enzyme, domain 2"/>
    <property type="match status" value="1"/>
</dbReference>
<comment type="function">
    <text evidence="5">Nucleotidyltransferase that catalyzes the addition and repair of the essential 3'-terminal CCA sequence in tRNAs, which is necessary for the attachment of amino acids to the 3' terminus of tRNA molecules, using CTP and ATP as substrates. tRNA 3'-terminal CCA addition is required both for tRNA processing and repair. Also involved in tRNA surveillance by mediating tandem CCA addition to generate a CCACCA at the 3' terminus of unstable tRNAs. While stable tRNAs receive only 3'-terminal CCA, unstable tRNAs are marked with CCACCA and rapidly degraded. The structural flexibility of RNA controls the choice between CCA versus CCACCA addition: following the first CCA addition cycle, nucleotide-binding to the active site triggers a clockwise screw motion, producing torque on the RNA. This ejects stable RNAs, whereas unstable RNAs are refolded while bound to the enzyme and subjected to a second CCA catalytic cycle.</text>
</comment>
<dbReference type="Pfam" id="PF01743">
    <property type="entry name" value="PolyA_pol"/>
    <property type="match status" value="1"/>
</dbReference>
<dbReference type="InParanoid" id="A7TSN1"/>
<dbReference type="GO" id="GO:0001680">
    <property type="term" value="P:tRNA 3'-terminal CCA addition"/>
    <property type="evidence" value="ECO:0007669"/>
    <property type="project" value="EnsemblFungi"/>
</dbReference>
<evidence type="ECO:0000256" key="5">
    <source>
        <dbReference type="ARBA" id="ARBA00056517"/>
    </source>
</evidence>
<accession>A7TSN1</accession>
<dbReference type="PANTHER" id="PTHR13734:SF5">
    <property type="entry name" value="CCA TRNA NUCLEOTIDYLTRANSFERASE, MITOCHONDRIAL"/>
    <property type="match status" value="1"/>
</dbReference>
<dbReference type="FunCoup" id="A7TSN1">
    <property type="interactions" value="148"/>
</dbReference>
<evidence type="ECO:0000256" key="2">
    <source>
        <dbReference type="ARBA" id="ARBA00022679"/>
    </source>
</evidence>
<dbReference type="SUPFAM" id="SSF81891">
    <property type="entry name" value="Poly A polymerase C-terminal region-like"/>
    <property type="match status" value="1"/>
</dbReference>
<dbReference type="InterPro" id="IPR043519">
    <property type="entry name" value="NT_sf"/>
</dbReference>
<evidence type="ECO:0000256" key="6">
    <source>
        <dbReference type="ARBA" id="ARBA00066885"/>
    </source>
</evidence>
<dbReference type="InterPro" id="IPR002646">
    <property type="entry name" value="PolA_pol_head_dom"/>
</dbReference>
<evidence type="ECO:0000256" key="10">
    <source>
        <dbReference type="ARBA" id="ARBA00080500"/>
    </source>
</evidence>
<evidence type="ECO:0000256" key="3">
    <source>
        <dbReference type="ARBA" id="ARBA00022884"/>
    </source>
</evidence>
<dbReference type="PhylomeDB" id="A7TSN1"/>
<dbReference type="RefSeq" id="XP_001642583.1">
    <property type="nucleotide sequence ID" value="XM_001642533.1"/>
</dbReference>
<dbReference type="GO" id="GO:0000166">
    <property type="term" value="F:nucleotide binding"/>
    <property type="evidence" value="ECO:0007669"/>
    <property type="project" value="UniProtKB-KW"/>
</dbReference>
<dbReference type="STRING" id="436907.A7TSN1"/>
<dbReference type="OrthoDB" id="445712at2759"/>